<dbReference type="Proteomes" id="UP001054252">
    <property type="component" value="Unassembled WGS sequence"/>
</dbReference>
<proteinExistence type="predicted"/>
<organism evidence="2 3">
    <name type="scientific">Rubroshorea leprosula</name>
    <dbReference type="NCBI Taxonomy" id="152421"/>
    <lineage>
        <taxon>Eukaryota</taxon>
        <taxon>Viridiplantae</taxon>
        <taxon>Streptophyta</taxon>
        <taxon>Embryophyta</taxon>
        <taxon>Tracheophyta</taxon>
        <taxon>Spermatophyta</taxon>
        <taxon>Magnoliopsida</taxon>
        <taxon>eudicotyledons</taxon>
        <taxon>Gunneridae</taxon>
        <taxon>Pentapetalae</taxon>
        <taxon>rosids</taxon>
        <taxon>malvids</taxon>
        <taxon>Malvales</taxon>
        <taxon>Dipterocarpaceae</taxon>
        <taxon>Rubroshorea</taxon>
    </lineage>
</organism>
<evidence type="ECO:0000313" key="3">
    <source>
        <dbReference type="Proteomes" id="UP001054252"/>
    </source>
</evidence>
<accession>A0AAV5LDU5</accession>
<gene>
    <name evidence="2" type="ORF">SLEP1_g43456</name>
</gene>
<evidence type="ECO:0000313" key="2">
    <source>
        <dbReference type="EMBL" id="GKV35152.1"/>
    </source>
</evidence>
<feature type="region of interest" description="Disordered" evidence="1">
    <location>
        <begin position="103"/>
        <end position="130"/>
    </location>
</feature>
<protein>
    <submittedName>
        <fullName evidence="2">Uncharacterized protein</fullName>
    </submittedName>
</protein>
<comment type="caution">
    <text evidence="2">The sequence shown here is derived from an EMBL/GenBank/DDBJ whole genome shotgun (WGS) entry which is preliminary data.</text>
</comment>
<dbReference type="AlphaFoldDB" id="A0AAV5LDU5"/>
<reference evidence="2 3" key="1">
    <citation type="journal article" date="2021" name="Commun. Biol.">
        <title>The genome of Shorea leprosula (Dipterocarpaceae) highlights the ecological relevance of drought in aseasonal tropical rainforests.</title>
        <authorList>
            <person name="Ng K.K.S."/>
            <person name="Kobayashi M.J."/>
            <person name="Fawcett J.A."/>
            <person name="Hatakeyama M."/>
            <person name="Paape T."/>
            <person name="Ng C.H."/>
            <person name="Ang C.C."/>
            <person name="Tnah L.H."/>
            <person name="Lee C.T."/>
            <person name="Nishiyama T."/>
            <person name="Sese J."/>
            <person name="O'Brien M.J."/>
            <person name="Copetti D."/>
            <person name="Mohd Noor M.I."/>
            <person name="Ong R.C."/>
            <person name="Putra M."/>
            <person name="Sireger I.Z."/>
            <person name="Indrioko S."/>
            <person name="Kosugi Y."/>
            <person name="Izuno A."/>
            <person name="Isagi Y."/>
            <person name="Lee S.L."/>
            <person name="Shimizu K.K."/>
        </authorList>
    </citation>
    <scope>NUCLEOTIDE SEQUENCE [LARGE SCALE GENOMIC DNA]</scope>
    <source>
        <strain evidence="2">214</strain>
    </source>
</reference>
<sequence length="152" mass="17575">MADGFGGNHLDVVGEGMKMVADLERRFERWLTKIKRSLDEIHASLRTLAVDPNRRPEVARDANQDVARERLVDQHHPINWRLHAYDHSSDDDFYIAQQVVNRGNPRNARGRGRGSVRRFGSGHGEGYRENHYEPEDFRLKVDLPTFDDSLDI</sequence>
<evidence type="ECO:0000256" key="1">
    <source>
        <dbReference type="SAM" id="MobiDB-lite"/>
    </source>
</evidence>
<keyword evidence="3" id="KW-1185">Reference proteome</keyword>
<name>A0AAV5LDU5_9ROSI</name>
<dbReference type="EMBL" id="BPVZ01000109">
    <property type="protein sequence ID" value="GKV35152.1"/>
    <property type="molecule type" value="Genomic_DNA"/>
</dbReference>